<dbReference type="EMBL" id="KK914317">
    <property type="protein sequence ID" value="KDP41860.1"/>
    <property type="molecule type" value="Genomic_DNA"/>
</dbReference>
<feature type="compositionally biased region" description="Polar residues" evidence="1">
    <location>
        <begin position="159"/>
        <end position="168"/>
    </location>
</feature>
<accession>A0A067LBJ0</accession>
<feature type="transmembrane region" description="Helical" evidence="2">
    <location>
        <begin position="208"/>
        <end position="229"/>
    </location>
</feature>
<keyword evidence="2" id="KW-1133">Transmembrane helix</keyword>
<dbReference type="STRING" id="180498.A0A067LBJ0"/>
<sequence length="320" mass="36136">MASRVITRRLSSKLLNSSYASTSSSQFVPQNTNFESLARSSNAIFIRQTESVNPNFYFSSFTSNCHNHVSIFESQALIQRKPANFNHNFLQSYINFATKSNNHDFIRSTVEKPRFFSSSTFDGEKSQIPDLKLKETALTSALLKNQKPRKFSSSESSSDTGKPQNPSEYPSKIPNFKHQEIEGPTVERDLSALANETREVLEKMMKNIYGLSKVIALMAIIQLGLGAWISHITKASPITEVSIQNVLAFGFTFTLAFLLRQCLKPMYFFKKMEEQGRLQILTLTLQVAKNLNVFFVRVRNVSVLCIVGMSVGLLFNLLSR</sequence>
<feature type="region of interest" description="Disordered" evidence="1">
    <location>
        <begin position="145"/>
        <end position="176"/>
    </location>
</feature>
<protein>
    <submittedName>
        <fullName evidence="3">Uncharacterized protein</fullName>
    </submittedName>
</protein>
<evidence type="ECO:0000256" key="2">
    <source>
        <dbReference type="SAM" id="Phobius"/>
    </source>
</evidence>
<dbReference type="OrthoDB" id="1908269at2759"/>
<dbReference type="PANTHER" id="PTHR37222:SF1">
    <property type="entry name" value="OS02G0718000 PROTEIN"/>
    <property type="match status" value="1"/>
</dbReference>
<dbReference type="AlphaFoldDB" id="A0A067LBJ0"/>
<keyword evidence="4" id="KW-1185">Reference proteome</keyword>
<evidence type="ECO:0000256" key="1">
    <source>
        <dbReference type="SAM" id="MobiDB-lite"/>
    </source>
</evidence>
<dbReference type="PANTHER" id="PTHR37222">
    <property type="entry name" value="OS02G0718000 PROTEIN"/>
    <property type="match status" value="1"/>
</dbReference>
<dbReference type="KEGG" id="jcu:105630216"/>
<gene>
    <name evidence="3" type="ORF">JCGZ_26878</name>
</gene>
<reference evidence="3 4" key="1">
    <citation type="journal article" date="2014" name="PLoS ONE">
        <title>Global Analysis of Gene Expression Profiles in Physic Nut (Jatropha curcas L.) Seedlings Exposed to Salt Stress.</title>
        <authorList>
            <person name="Zhang L."/>
            <person name="Zhang C."/>
            <person name="Wu P."/>
            <person name="Chen Y."/>
            <person name="Li M."/>
            <person name="Jiang H."/>
            <person name="Wu G."/>
        </authorList>
    </citation>
    <scope>NUCLEOTIDE SEQUENCE [LARGE SCALE GENOMIC DNA]</scope>
    <source>
        <strain evidence="4">cv. GZQX0401</strain>
        <tissue evidence="3">Young leaves</tissue>
    </source>
</reference>
<evidence type="ECO:0000313" key="4">
    <source>
        <dbReference type="Proteomes" id="UP000027138"/>
    </source>
</evidence>
<proteinExistence type="predicted"/>
<feature type="transmembrane region" description="Helical" evidence="2">
    <location>
        <begin position="241"/>
        <end position="258"/>
    </location>
</feature>
<organism evidence="3 4">
    <name type="scientific">Jatropha curcas</name>
    <name type="common">Barbados nut</name>
    <dbReference type="NCBI Taxonomy" id="180498"/>
    <lineage>
        <taxon>Eukaryota</taxon>
        <taxon>Viridiplantae</taxon>
        <taxon>Streptophyta</taxon>
        <taxon>Embryophyta</taxon>
        <taxon>Tracheophyta</taxon>
        <taxon>Spermatophyta</taxon>
        <taxon>Magnoliopsida</taxon>
        <taxon>eudicotyledons</taxon>
        <taxon>Gunneridae</taxon>
        <taxon>Pentapetalae</taxon>
        <taxon>rosids</taxon>
        <taxon>fabids</taxon>
        <taxon>Malpighiales</taxon>
        <taxon>Euphorbiaceae</taxon>
        <taxon>Crotonoideae</taxon>
        <taxon>Jatropheae</taxon>
        <taxon>Jatropha</taxon>
    </lineage>
</organism>
<name>A0A067LBJ0_JATCU</name>
<feature type="transmembrane region" description="Helical" evidence="2">
    <location>
        <begin position="301"/>
        <end position="318"/>
    </location>
</feature>
<evidence type="ECO:0000313" key="3">
    <source>
        <dbReference type="EMBL" id="KDP41860.1"/>
    </source>
</evidence>
<keyword evidence="2" id="KW-0812">Transmembrane</keyword>
<keyword evidence="2" id="KW-0472">Membrane</keyword>
<dbReference type="Proteomes" id="UP000027138">
    <property type="component" value="Unassembled WGS sequence"/>
</dbReference>